<keyword evidence="8 9" id="KW-0472">Membrane</keyword>
<protein>
    <submittedName>
        <fullName evidence="13">Mitochondrial carnitine/acylcarnitine carrier protein</fullName>
    </submittedName>
</protein>
<keyword evidence="6" id="KW-1133">Transmembrane helix</keyword>
<reference evidence="11" key="1">
    <citation type="submission" date="2022-10" db="EMBL/GenBank/DDBJ databases">
        <authorList>
            <person name="Chen Y."/>
            <person name="Dougan E. K."/>
            <person name="Chan C."/>
            <person name="Rhodes N."/>
            <person name="Thang M."/>
        </authorList>
    </citation>
    <scope>NUCLEOTIDE SEQUENCE</scope>
</reference>
<evidence type="ECO:0000313" key="13">
    <source>
        <dbReference type="EMBL" id="CAL4784179.1"/>
    </source>
</evidence>
<dbReference type="PANTHER" id="PTHR45624:SF10">
    <property type="entry name" value="SLC (SOLUTE CARRIER) HOMOLOG"/>
    <property type="match status" value="1"/>
</dbReference>
<keyword evidence="4 9" id="KW-0812">Transmembrane</keyword>
<dbReference type="PROSITE" id="PS50920">
    <property type="entry name" value="SOLCAR"/>
    <property type="match status" value="3"/>
</dbReference>
<evidence type="ECO:0000313" key="11">
    <source>
        <dbReference type="EMBL" id="CAI3996867.1"/>
    </source>
</evidence>
<feature type="repeat" description="Solcar" evidence="9">
    <location>
        <begin position="1"/>
        <end position="44"/>
    </location>
</feature>
<dbReference type="Gene3D" id="1.50.40.10">
    <property type="entry name" value="Mitochondrial carrier domain"/>
    <property type="match status" value="1"/>
</dbReference>
<evidence type="ECO:0000256" key="6">
    <source>
        <dbReference type="ARBA" id="ARBA00022989"/>
    </source>
</evidence>
<comment type="caution">
    <text evidence="11">The sequence shown here is derived from an EMBL/GenBank/DDBJ whole genome shotgun (WGS) entry which is preliminary data.</text>
</comment>
<gene>
    <name evidence="11" type="ORF">C1SCF055_LOCUS23303</name>
</gene>
<keyword evidence="5" id="KW-0677">Repeat</keyword>
<dbReference type="EMBL" id="CAMXCT010002258">
    <property type="protein sequence ID" value="CAI3996867.1"/>
    <property type="molecule type" value="Genomic_DNA"/>
</dbReference>
<evidence type="ECO:0000256" key="8">
    <source>
        <dbReference type="ARBA" id="ARBA00023136"/>
    </source>
</evidence>
<evidence type="ECO:0000313" key="12">
    <source>
        <dbReference type="EMBL" id="CAL1150242.1"/>
    </source>
</evidence>
<evidence type="ECO:0000256" key="3">
    <source>
        <dbReference type="ARBA" id="ARBA00022448"/>
    </source>
</evidence>
<organism evidence="11">
    <name type="scientific">Cladocopium goreaui</name>
    <dbReference type="NCBI Taxonomy" id="2562237"/>
    <lineage>
        <taxon>Eukaryota</taxon>
        <taxon>Sar</taxon>
        <taxon>Alveolata</taxon>
        <taxon>Dinophyceae</taxon>
        <taxon>Suessiales</taxon>
        <taxon>Symbiodiniaceae</taxon>
        <taxon>Cladocopium</taxon>
    </lineage>
</organism>
<dbReference type="SUPFAM" id="SSF103506">
    <property type="entry name" value="Mitochondrial carrier"/>
    <property type="match status" value="1"/>
</dbReference>
<dbReference type="AlphaFoldDB" id="A0A9P1CTK1"/>
<dbReference type="InterPro" id="IPR050567">
    <property type="entry name" value="Mitochondrial_Carrier"/>
</dbReference>
<evidence type="ECO:0000256" key="1">
    <source>
        <dbReference type="ARBA" id="ARBA00004225"/>
    </source>
</evidence>
<keyword evidence="7" id="KW-0496">Mitochondrion</keyword>
<comment type="subcellular location">
    <subcellularLocation>
        <location evidence="1">Mitochondrion membrane</location>
        <topology evidence="1">Multi-pass membrane protein</topology>
    </subcellularLocation>
</comment>
<dbReference type="EMBL" id="CAMXCT020002258">
    <property type="protein sequence ID" value="CAL1150242.1"/>
    <property type="molecule type" value="Genomic_DNA"/>
</dbReference>
<dbReference type="InterPro" id="IPR023395">
    <property type="entry name" value="MCP_dom_sf"/>
</dbReference>
<evidence type="ECO:0000256" key="7">
    <source>
        <dbReference type="ARBA" id="ARBA00023128"/>
    </source>
</evidence>
<sequence>MDCAKSMLRHEGVRGLWKGYASPTFTVGAMNAMLFLTYEATIRYLRDPAKDPNEDPDLRSVFLAGCVAGSGSSFINTPTELVKCLAQTNLKNKGTLMEEWQIARRLVREHGFFGTRGPWRGIEITIIRDTPSQGLYFLLYESITRTFGKSEFSTFLAGGISGAAAWASTYPIDVIKTRWTTSACGVYGGLTDCIVTTMQQGGWRVFLNGFGATMARALPQHAVVFSTYELIKSTLNE</sequence>
<dbReference type="Proteomes" id="UP001152797">
    <property type="component" value="Unassembled WGS sequence"/>
</dbReference>
<dbReference type="InterPro" id="IPR018108">
    <property type="entry name" value="MCP_transmembrane"/>
</dbReference>
<evidence type="ECO:0000256" key="4">
    <source>
        <dbReference type="ARBA" id="ARBA00022692"/>
    </source>
</evidence>
<evidence type="ECO:0000256" key="2">
    <source>
        <dbReference type="ARBA" id="ARBA00006375"/>
    </source>
</evidence>
<evidence type="ECO:0000256" key="5">
    <source>
        <dbReference type="ARBA" id="ARBA00022737"/>
    </source>
</evidence>
<accession>A0A9P1CTK1</accession>
<dbReference type="EMBL" id="CAMXCT030002258">
    <property type="protein sequence ID" value="CAL4784179.1"/>
    <property type="molecule type" value="Genomic_DNA"/>
</dbReference>
<evidence type="ECO:0000256" key="10">
    <source>
        <dbReference type="RuleBase" id="RU000488"/>
    </source>
</evidence>
<feature type="repeat" description="Solcar" evidence="9">
    <location>
        <begin position="56"/>
        <end position="146"/>
    </location>
</feature>
<dbReference type="PANTHER" id="PTHR45624">
    <property type="entry name" value="MITOCHONDRIAL BASIC AMINO ACIDS TRANSPORTER-RELATED"/>
    <property type="match status" value="1"/>
</dbReference>
<comment type="similarity">
    <text evidence="2 10">Belongs to the mitochondrial carrier (TC 2.A.29) family.</text>
</comment>
<proteinExistence type="inferred from homology"/>
<evidence type="ECO:0000256" key="9">
    <source>
        <dbReference type="PROSITE-ProRule" id="PRU00282"/>
    </source>
</evidence>
<name>A0A9P1CTK1_9DINO</name>
<feature type="repeat" description="Solcar" evidence="9">
    <location>
        <begin position="149"/>
        <end position="234"/>
    </location>
</feature>
<dbReference type="OrthoDB" id="422518at2759"/>
<keyword evidence="3 10" id="KW-0813">Transport</keyword>
<keyword evidence="14" id="KW-1185">Reference proteome</keyword>
<dbReference type="Pfam" id="PF00153">
    <property type="entry name" value="Mito_carr"/>
    <property type="match status" value="3"/>
</dbReference>
<dbReference type="GO" id="GO:0031966">
    <property type="term" value="C:mitochondrial membrane"/>
    <property type="evidence" value="ECO:0007669"/>
    <property type="project" value="UniProtKB-SubCell"/>
</dbReference>
<evidence type="ECO:0000313" key="14">
    <source>
        <dbReference type="Proteomes" id="UP001152797"/>
    </source>
</evidence>
<reference evidence="12" key="2">
    <citation type="submission" date="2024-04" db="EMBL/GenBank/DDBJ databases">
        <authorList>
            <person name="Chen Y."/>
            <person name="Shah S."/>
            <person name="Dougan E. K."/>
            <person name="Thang M."/>
            <person name="Chan C."/>
        </authorList>
    </citation>
    <scope>NUCLEOTIDE SEQUENCE [LARGE SCALE GENOMIC DNA]</scope>
</reference>
<dbReference type="GO" id="GO:0022857">
    <property type="term" value="F:transmembrane transporter activity"/>
    <property type="evidence" value="ECO:0007669"/>
    <property type="project" value="TreeGrafter"/>
</dbReference>